<feature type="region of interest" description="Disordered" evidence="1">
    <location>
        <begin position="122"/>
        <end position="147"/>
    </location>
</feature>
<feature type="region of interest" description="Disordered" evidence="1">
    <location>
        <begin position="337"/>
        <end position="388"/>
    </location>
</feature>
<feature type="compositionally biased region" description="Basic residues" evidence="1">
    <location>
        <begin position="337"/>
        <end position="352"/>
    </location>
</feature>
<name>A0AAJ0BHS3_9PEZI</name>
<evidence type="ECO:0000256" key="3">
    <source>
        <dbReference type="SAM" id="SignalP"/>
    </source>
</evidence>
<keyword evidence="3" id="KW-0732">Signal</keyword>
<feature type="domain" description="DUF7728" evidence="4">
    <location>
        <begin position="41"/>
        <end position="218"/>
    </location>
</feature>
<keyword evidence="6" id="KW-1185">Reference proteome</keyword>
<proteinExistence type="predicted"/>
<dbReference type="AlphaFoldDB" id="A0AAJ0BHS3"/>
<keyword evidence="2" id="KW-0812">Transmembrane</keyword>
<evidence type="ECO:0000256" key="2">
    <source>
        <dbReference type="SAM" id="Phobius"/>
    </source>
</evidence>
<dbReference type="EMBL" id="MU839829">
    <property type="protein sequence ID" value="KAK1758528.1"/>
    <property type="molecule type" value="Genomic_DNA"/>
</dbReference>
<comment type="caution">
    <text evidence="5">The sequence shown here is derived from an EMBL/GenBank/DDBJ whole genome shotgun (WGS) entry which is preliminary data.</text>
</comment>
<feature type="transmembrane region" description="Helical" evidence="2">
    <location>
        <begin position="298"/>
        <end position="327"/>
    </location>
</feature>
<dbReference type="Proteomes" id="UP001239445">
    <property type="component" value="Unassembled WGS sequence"/>
</dbReference>
<accession>A0AAJ0BHS3</accession>
<feature type="compositionally biased region" description="Basic and acidic residues" evidence="1">
    <location>
        <begin position="379"/>
        <end position="388"/>
    </location>
</feature>
<sequence length="388" mass="42246">MLARLATTVLAASAANAFLLPPEITESDVKIASAAAPSSAESQVVSVDCPGCSVTIHGPLGTRVIQDKPNHLELTFNIDHQPEGDRLLVNGFELIPNPVPAVLTAPQVPDWKFGHGPFGPGRRGPFGWHHKPKDGEDHHHHGPPNGLPPFLRIDPPALGFAMEASSSVRDPDSQLELVTLDFQIFKVAESFVEGIPELHIKLIKDASGRLMLGNVEQSVPAPKVEDDKPAECKTLLCKWFTAIFPKGPSRPCHRQKHHGGAAENVAAPVGEDARERWEAGMRAEHSWGQLFKNVASHILLPVLIGIIAGVTVSAIGMVVGTVIVALWRTFVRRPSRHHHRHHRRHSSHHHKAPPKEAAVEDEKSGLMENQDLPPAYDAEDVKKADAEV</sequence>
<evidence type="ECO:0000313" key="6">
    <source>
        <dbReference type="Proteomes" id="UP001239445"/>
    </source>
</evidence>
<evidence type="ECO:0000313" key="5">
    <source>
        <dbReference type="EMBL" id="KAK1758528.1"/>
    </source>
</evidence>
<reference evidence="5" key="1">
    <citation type="submission" date="2023-06" db="EMBL/GenBank/DDBJ databases">
        <title>Genome-scale phylogeny and comparative genomics of the fungal order Sordariales.</title>
        <authorList>
            <consortium name="Lawrence Berkeley National Laboratory"/>
            <person name="Hensen N."/>
            <person name="Bonometti L."/>
            <person name="Westerberg I."/>
            <person name="Brannstrom I.O."/>
            <person name="Guillou S."/>
            <person name="Cros-Aarteil S."/>
            <person name="Calhoun S."/>
            <person name="Haridas S."/>
            <person name="Kuo A."/>
            <person name="Mondo S."/>
            <person name="Pangilinan J."/>
            <person name="Riley R."/>
            <person name="Labutti K."/>
            <person name="Andreopoulos B."/>
            <person name="Lipzen A."/>
            <person name="Chen C."/>
            <person name="Yanf M."/>
            <person name="Daum C."/>
            <person name="Ng V."/>
            <person name="Clum A."/>
            <person name="Steindorff A."/>
            <person name="Ohm R."/>
            <person name="Martin F."/>
            <person name="Silar P."/>
            <person name="Natvig D."/>
            <person name="Lalanne C."/>
            <person name="Gautier V."/>
            <person name="Ament-Velasquez S.L."/>
            <person name="Kruys A."/>
            <person name="Hutchinson M.I."/>
            <person name="Powell A.J."/>
            <person name="Barry K."/>
            <person name="Miller A.N."/>
            <person name="Grigoriev I.V."/>
            <person name="Debuchy R."/>
            <person name="Gladieux P."/>
            <person name="Thoren M.H."/>
            <person name="Johannesson H."/>
        </authorList>
    </citation>
    <scope>NUCLEOTIDE SEQUENCE</scope>
    <source>
        <strain evidence="5">PSN4</strain>
    </source>
</reference>
<feature type="chain" id="PRO_5042536114" description="DUF7728 domain-containing protein" evidence="3">
    <location>
        <begin position="18"/>
        <end position="388"/>
    </location>
</feature>
<keyword evidence="2" id="KW-0472">Membrane</keyword>
<protein>
    <recommendedName>
        <fullName evidence="4">DUF7728 domain-containing protein</fullName>
    </recommendedName>
</protein>
<dbReference type="PANTHER" id="PTHR40622">
    <property type="match status" value="1"/>
</dbReference>
<feature type="compositionally biased region" description="Basic and acidic residues" evidence="1">
    <location>
        <begin position="353"/>
        <end position="365"/>
    </location>
</feature>
<dbReference type="Pfam" id="PF24854">
    <property type="entry name" value="DUF7728"/>
    <property type="match status" value="1"/>
</dbReference>
<gene>
    <name evidence="5" type="ORF">QBC47DRAFT_144331</name>
</gene>
<evidence type="ECO:0000259" key="4">
    <source>
        <dbReference type="Pfam" id="PF24854"/>
    </source>
</evidence>
<organism evidence="5 6">
    <name type="scientific">Echria macrotheca</name>
    <dbReference type="NCBI Taxonomy" id="438768"/>
    <lineage>
        <taxon>Eukaryota</taxon>
        <taxon>Fungi</taxon>
        <taxon>Dikarya</taxon>
        <taxon>Ascomycota</taxon>
        <taxon>Pezizomycotina</taxon>
        <taxon>Sordariomycetes</taxon>
        <taxon>Sordariomycetidae</taxon>
        <taxon>Sordariales</taxon>
        <taxon>Schizotheciaceae</taxon>
        <taxon>Echria</taxon>
    </lineage>
</organism>
<dbReference type="PANTHER" id="PTHR40622:SF1">
    <property type="match status" value="1"/>
</dbReference>
<feature type="signal peptide" evidence="3">
    <location>
        <begin position="1"/>
        <end position="17"/>
    </location>
</feature>
<dbReference type="InterPro" id="IPR056145">
    <property type="entry name" value="DUF7728"/>
</dbReference>
<evidence type="ECO:0000256" key="1">
    <source>
        <dbReference type="SAM" id="MobiDB-lite"/>
    </source>
</evidence>
<keyword evidence="2" id="KW-1133">Transmembrane helix</keyword>